<gene>
    <name evidence="2" type="ORF">KSP9073_01571</name>
</gene>
<organism evidence="2 3">
    <name type="scientific">Kushneria phyllosphaerae</name>
    <dbReference type="NCBI Taxonomy" id="2100822"/>
    <lineage>
        <taxon>Bacteria</taxon>
        <taxon>Pseudomonadati</taxon>
        <taxon>Pseudomonadota</taxon>
        <taxon>Gammaproteobacteria</taxon>
        <taxon>Oceanospirillales</taxon>
        <taxon>Halomonadaceae</taxon>
        <taxon>Kushneria</taxon>
    </lineage>
</organism>
<evidence type="ECO:0000259" key="1">
    <source>
        <dbReference type="Pfam" id="PF10106"/>
    </source>
</evidence>
<dbReference type="EMBL" id="ONZI01000002">
    <property type="protein sequence ID" value="SPJ33562.1"/>
    <property type="molecule type" value="Genomic_DNA"/>
</dbReference>
<dbReference type="Proteomes" id="UP000244934">
    <property type="component" value="Unassembled WGS sequence"/>
</dbReference>
<name>A0A2R8CL60_9GAMM</name>
<dbReference type="Pfam" id="PF10106">
    <property type="entry name" value="DUF2345"/>
    <property type="match status" value="1"/>
</dbReference>
<keyword evidence="3" id="KW-1185">Reference proteome</keyword>
<reference evidence="3" key="1">
    <citation type="submission" date="2018-03" db="EMBL/GenBank/DDBJ databases">
        <authorList>
            <person name="Navarro De La Torre S."/>
        </authorList>
    </citation>
    <scope>NUCLEOTIDE SEQUENCE [LARGE SCALE GENOMIC DNA]</scope>
    <source>
        <strain evidence="3">EAod3</strain>
    </source>
</reference>
<dbReference type="AlphaFoldDB" id="A0A2R8CL60"/>
<sequence length="170" mass="18481">MQKAGIKLFAARGKIDVQAQSDNLEATALRDLNVTSSDQKIDLAAAEEILLVSGGAYVRLKGGNIEIHAPGKVDIKGASKSFTGGANLTRRISGMPEAQGPFEEFFILKDKSSGKPIRYARYRVKTAENNVITGRSDGEGRTQKILTRRPEKMQVTILDRFDDAAEGELS</sequence>
<dbReference type="InterPro" id="IPR018769">
    <property type="entry name" value="VgrG2_DUF2345"/>
</dbReference>
<evidence type="ECO:0000313" key="3">
    <source>
        <dbReference type="Proteomes" id="UP000244934"/>
    </source>
</evidence>
<protein>
    <recommendedName>
        <fullName evidence="1">DUF2345 domain-containing protein</fullName>
    </recommendedName>
</protein>
<proteinExistence type="predicted"/>
<accession>A0A2R8CL60</accession>
<feature type="domain" description="DUF2345" evidence="1">
    <location>
        <begin position="2"/>
        <end position="86"/>
    </location>
</feature>
<evidence type="ECO:0000313" key="2">
    <source>
        <dbReference type="EMBL" id="SPJ33562.1"/>
    </source>
</evidence>